<organism evidence="2 3">
    <name type="scientific">Corallococcus praedator</name>
    <dbReference type="NCBI Taxonomy" id="2316724"/>
    <lineage>
        <taxon>Bacteria</taxon>
        <taxon>Pseudomonadati</taxon>
        <taxon>Myxococcota</taxon>
        <taxon>Myxococcia</taxon>
        <taxon>Myxococcales</taxon>
        <taxon>Cystobacterineae</taxon>
        <taxon>Myxococcaceae</taxon>
        <taxon>Corallococcus</taxon>
    </lineage>
</organism>
<evidence type="ECO:0000313" key="2">
    <source>
        <dbReference type="EMBL" id="RKH99198.1"/>
    </source>
</evidence>
<protein>
    <submittedName>
        <fullName evidence="2">Uncharacterized protein</fullName>
    </submittedName>
</protein>
<dbReference type="EMBL" id="RAWI01000262">
    <property type="protein sequence ID" value="RKH99198.1"/>
    <property type="molecule type" value="Genomic_DNA"/>
</dbReference>
<reference evidence="2 3" key="1">
    <citation type="submission" date="2018-09" db="EMBL/GenBank/DDBJ databases">
        <authorList>
            <person name="Livingstone P.G."/>
            <person name="Whitworth D.E."/>
        </authorList>
    </citation>
    <scope>NUCLEOTIDE SEQUENCE [LARGE SCALE GENOMIC DNA]</scope>
    <source>
        <strain evidence="2 3">CA031B</strain>
    </source>
</reference>
<evidence type="ECO:0000256" key="1">
    <source>
        <dbReference type="SAM" id="MobiDB-lite"/>
    </source>
</evidence>
<feature type="compositionally biased region" description="Polar residues" evidence="1">
    <location>
        <begin position="30"/>
        <end position="53"/>
    </location>
</feature>
<accession>A0ABX9QBN9</accession>
<proteinExistence type="predicted"/>
<comment type="caution">
    <text evidence="2">The sequence shown here is derived from an EMBL/GenBank/DDBJ whole genome shotgun (WGS) entry which is preliminary data.</text>
</comment>
<sequence length="78" mass="8511">MSFQEDFGRRVEWHVTGPSGSIPCELSGRRSASATLSDSPWTQTPSSPPRSQDSIAVTHETVEAQVKAPLLRHGIRVP</sequence>
<gene>
    <name evidence="2" type="ORF">D7Y13_27930</name>
</gene>
<dbReference type="Proteomes" id="UP000278907">
    <property type="component" value="Unassembled WGS sequence"/>
</dbReference>
<evidence type="ECO:0000313" key="3">
    <source>
        <dbReference type="Proteomes" id="UP000278907"/>
    </source>
</evidence>
<feature type="compositionally biased region" description="Basic and acidic residues" evidence="1">
    <location>
        <begin position="1"/>
        <end position="13"/>
    </location>
</feature>
<keyword evidence="3" id="KW-1185">Reference proteome</keyword>
<name>A0ABX9QBN9_9BACT</name>
<feature type="region of interest" description="Disordered" evidence="1">
    <location>
        <begin position="1"/>
        <end position="53"/>
    </location>
</feature>